<accession>A0A9W8Y1N4</accession>
<evidence type="ECO:0000313" key="1">
    <source>
        <dbReference type="EMBL" id="KAJ4364717.1"/>
    </source>
</evidence>
<dbReference type="EMBL" id="JAPEUY010000017">
    <property type="protein sequence ID" value="KAJ4364717.1"/>
    <property type="molecule type" value="Genomic_DNA"/>
</dbReference>
<comment type="caution">
    <text evidence="1">The sequence shown here is derived from an EMBL/GenBank/DDBJ whole genome shotgun (WGS) entry which is preliminary data.</text>
</comment>
<protein>
    <recommendedName>
        <fullName evidence="3">Strictosidine synthase</fullName>
    </recommendedName>
</protein>
<dbReference type="PANTHER" id="PTHR11799:SF20">
    <property type="entry name" value="SMP-30_GLUCONOLACTONASE_LRE-LIKE REGION DOMAIN-CONTAINING PROTEIN"/>
    <property type="match status" value="1"/>
</dbReference>
<name>A0A9W8Y1N4_9PLEO</name>
<dbReference type="AlphaFoldDB" id="A0A9W8Y1N4"/>
<dbReference type="InterPro" id="IPR011042">
    <property type="entry name" value="6-blade_b-propeller_TolB-like"/>
</dbReference>
<sequence length="206" mass="22775">MICRKELDNFIGGGNIAYCDGNGNCHSAFNGDEKDEEPPQTSLNEPKYKTLLNQALKLIPKTKLKFPNGLTRGFDGLIYVPSTVDGQIRVFSINDDKTLRQIDTIHVGMPLDNVSPDANGDLYVPGFPSLFQVLKGFASPYDEITPVSIWRIRKTVDAGPQGVRSVDYRVEKVIEDRESKVLAGATTVRHDAKTGRLFIGGEFMVL</sequence>
<proteinExistence type="predicted"/>
<dbReference type="InterPro" id="IPR051288">
    <property type="entry name" value="Serum_paraoxonase/arylesterase"/>
</dbReference>
<evidence type="ECO:0008006" key="3">
    <source>
        <dbReference type="Google" id="ProtNLM"/>
    </source>
</evidence>
<organism evidence="1 2">
    <name type="scientific">Neocucurbitaria cava</name>
    <dbReference type="NCBI Taxonomy" id="798079"/>
    <lineage>
        <taxon>Eukaryota</taxon>
        <taxon>Fungi</taxon>
        <taxon>Dikarya</taxon>
        <taxon>Ascomycota</taxon>
        <taxon>Pezizomycotina</taxon>
        <taxon>Dothideomycetes</taxon>
        <taxon>Pleosporomycetidae</taxon>
        <taxon>Pleosporales</taxon>
        <taxon>Pleosporineae</taxon>
        <taxon>Cucurbitariaceae</taxon>
        <taxon>Neocucurbitaria</taxon>
    </lineage>
</organism>
<dbReference type="Gene3D" id="2.120.10.30">
    <property type="entry name" value="TolB, C-terminal domain"/>
    <property type="match status" value="1"/>
</dbReference>
<dbReference type="SUPFAM" id="SSF63829">
    <property type="entry name" value="Calcium-dependent phosphotriesterase"/>
    <property type="match status" value="1"/>
</dbReference>
<dbReference type="OrthoDB" id="5307922at2759"/>
<evidence type="ECO:0000313" key="2">
    <source>
        <dbReference type="Proteomes" id="UP001140560"/>
    </source>
</evidence>
<gene>
    <name evidence="1" type="ORF">N0V83_009314</name>
</gene>
<keyword evidence="2" id="KW-1185">Reference proteome</keyword>
<dbReference type="PANTHER" id="PTHR11799">
    <property type="entry name" value="PARAOXONASE"/>
    <property type="match status" value="1"/>
</dbReference>
<reference evidence="1" key="1">
    <citation type="submission" date="2022-10" db="EMBL/GenBank/DDBJ databases">
        <title>Tapping the CABI collections for fungal endophytes: first genome assemblies for Collariella, Neodidymelliopsis, Ascochyta clinopodiicola, Didymella pomorum, Didymosphaeria variabile, Neocosmospora piperis and Neocucurbitaria cava.</title>
        <authorList>
            <person name="Hill R."/>
        </authorList>
    </citation>
    <scope>NUCLEOTIDE SEQUENCE</scope>
    <source>
        <strain evidence="1">IMI 356814</strain>
    </source>
</reference>
<dbReference type="Proteomes" id="UP001140560">
    <property type="component" value="Unassembled WGS sequence"/>
</dbReference>